<dbReference type="EMBL" id="BQXS01000449">
    <property type="protein sequence ID" value="GKT28725.1"/>
    <property type="molecule type" value="Genomic_DNA"/>
</dbReference>
<sequence length="140" mass="15795">MGSTLGSIQIEKTKYIREGAQYCCPIPRDAPNIKSIDFTSIKALDVTKKEGDKGYDQSSEAQKMMSGENNLGRFTHISIPFSSASPLIGVYICLKGRTFTTPLYLIFTFTSSKGEKISKKYEWDEYSGRHWFFLPADLLD</sequence>
<accession>A0ABQ5KBM0</accession>
<gene>
    <name evidence="1" type="ORF">ADUPG1_000832</name>
</gene>
<evidence type="ECO:0000313" key="1">
    <source>
        <dbReference type="EMBL" id="GKT28725.1"/>
    </source>
</evidence>
<dbReference type="Proteomes" id="UP001057375">
    <property type="component" value="Unassembled WGS sequence"/>
</dbReference>
<protein>
    <submittedName>
        <fullName evidence="1">Uncharacterized protein</fullName>
    </submittedName>
</protein>
<organism evidence="1 2">
    <name type="scientific">Aduncisulcus paluster</name>
    <dbReference type="NCBI Taxonomy" id="2918883"/>
    <lineage>
        <taxon>Eukaryota</taxon>
        <taxon>Metamonada</taxon>
        <taxon>Carpediemonas-like organisms</taxon>
        <taxon>Aduncisulcus</taxon>
    </lineage>
</organism>
<name>A0ABQ5KBM0_9EUKA</name>
<evidence type="ECO:0000313" key="2">
    <source>
        <dbReference type="Proteomes" id="UP001057375"/>
    </source>
</evidence>
<comment type="caution">
    <text evidence="1">The sequence shown here is derived from an EMBL/GenBank/DDBJ whole genome shotgun (WGS) entry which is preliminary data.</text>
</comment>
<proteinExistence type="predicted"/>
<keyword evidence="2" id="KW-1185">Reference proteome</keyword>
<feature type="non-terminal residue" evidence="1">
    <location>
        <position position="140"/>
    </location>
</feature>
<reference evidence="1" key="1">
    <citation type="submission" date="2022-03" db="EMBL/GenBank/DDBJ databases">
        <title>Draft genome sequence of Aduncisulcus paluster, a free-living microaerophilic Fornicata.</title>
        <authorList>
            <person name="Yuyama I."/>
            <person name="Kume K."/>
            <person name="Tamura T."/>
            <person name="Inagaki Y."/>
            <person name="Hashimoto T."/>
        </authorList>
    </citation>
    <scope>NUCLEOTIDE SEQUENCE</scope>
    <source>
        <strain evidence="1">NY0171</strain>
    </source>
</reference>